<feature type="compositionally biased region" description="Acidic residues" evidence="1">
    <location>
        <begin position="243"/>
        <end position="262"/>
    </location>
</feature>
<sequence>MLRRSFHGWRIKQEIQNLTAIRTPSSPRLNSVRDSPTPLPPLFSSWQWQKNLPPTSHFRFTRQTTRSIPTGFSATAYCSRAPEPGGFTRVEDPNPNVDSLRESSVGVDDGREDDGEGLGRRRTLPEQLSSTVVVLTCMSVIGTCNVFLLRQGLSGDRIPVVSCDEPKNPYLQLWWLDGDYFESLMRNSKAVVNKLEVCRGHELRVAFEEAMKYGGKVANKLEGYPARDFRVAEDDRTPRDDVKDDEDNKDDVDDKDDEDNKDDVDCLVSQLESSDQDMSKESPTLMKTIVHG</sequence>
<feature type="region of interest" description="Disordered" evidence="1">
    <location>
        <begin position="229"/>
        <end position="292"/>
    </location>
</feature>
<keyword evidence="2" id="KW-1185">Reference proteome</keyword>
<accession>A0ABM3HNB0</accession>
<dbReference type="RefSeq" id="XP_048138080.1">
    <property type="nucleotide sequence ID" value="XM_048282123.1"/>
</dbReference>
<dbReference type="Proteomes" id="UP000827889">
    <property type="component" value="Chromosome 7"/>
</dbReference>
<evidence type="ECO:0000256" key="1">
    <source>
        <dbReference type="SAM" id="MobiDB-lite"/>
    </source>
</evidence>
<protein>
    <submittedName>
        <fullName evidence="3">Uncharacterized protein LOC115746805 isoform X1</fullName>
    </submittedName>
</protein>
<evidence type="ECO:0000313" key="3">
    <source>
        <dbReference type="RefSeq" id="XP_048138080.1"/>
    </source>
</evidence>
<dbReference type="GeneID" id="115746805"/>
<organism evidence="2 3">
    <name type="scientific">Rhodamnia argentea</name>
    <dbReference type="NCBI Taxonomy" id="178133"/>
    <lineage>
        <taxon>Eukaryota</taxon>
        <taxon>Viridiplantae</taxon>
        <taxon>Streptophyta</taxon>
        <taxon>Embryophyta</taxon>
        <taxon>Tracheophyta</taxon>
        <taxon>Spermatophyta</taxon>
        <taxon>Magnoliopsida</taxon>
        <taxon>eudicotyledons</taxon>
        <taxon>Gunneridae</taxon>
        <taxon>Pentapetalae</taxon>
        <taxon>rosids</taxon>
        <taxon>malvids</taxon>
        <taxon>Myrtales</taxon>
        <taxon>Myrtaceae</taxon>
        <taxon>Myrtoideae</taxon>
        <taxon>Myrteae</taxon>
        <taxon>Australasian group</taxon>
        <taxon>Rhodamnia</taxon>
    </lineage>
</organism>
<proteinExistence type="predicted"/>
<name>A0ABM3HNB0_9MYRT</name>
<feature type="region of interest" description="Disordered" evidence="1">
    <location>
        <begin position="83"/>
        <end position="123"/>
    </location>
</feature>
<reference evidence="3" key="1">
    <citation type="submission" date="2025-08" db="UniProtKB">
        <authorList>
            <consortium name="RefSeq"/>
        </authorList>
    </citation>
    <scope>IDENTIFICATION</scope>
    <source>
        <tissue evidence="3">Leaf</tissue>
    </source>
</reference>
<evidence type="ECO:0000313" key="2">
    <source>
        <dbReference type="Proteomes" id="UP000827889"/>
    </source>
</evidence>
<gene>
    <name evidence="3" type="primary">LOC115746805</name>
</gene>
<feature type="compositionally biased region" description="Basic and acidic residues" evidence="1">
    <location>
        <begin position="229"/>
        <end position="242"/>
    </location>
</feature>